<protein>
    <recommendedName>
        <fullName evidence="3">F-box domain-containing protein</fullName>
    </recommendedName>
</protein>
<dbReference type="InterPro" id="IPR038883">
    <property type="entry name" value="AN11006-like"/>
</dbReference>
<dbReference type="OrthoDB" id="3629888at2759"/>
<dbReference type="RefSeq" id="XP_033666875.1">
    <property type="nucleotide sequence ID" value="XM_033806915.1"/>
</dbReference>
<proteinExistence type="predicted"/>
<evidence type="ECO:0008006" key="3">
    <source>
        <dbReference type="Google" id="ProtNLM"/>
    </source>
</evidence>
<name>A0A6A6CKP0_ZASCE</name>
<accession>A0A6A6CKP0</accession>
<organism evidence="1 2">
    <name type="scientific">Zasmidium cellare ATCC 36951</name>
    <dbReference type="NCBI Taxonomy" id="1080233"/>
    <lineage>
        <taxon>Eukaryota</taxon>
        <taxon>Fungi</taxon>
        <taxon>Dikarya</taxon>
        <taxon>Ascomycota</taxon>
        <taxon>Pezizomycotina</taxon>
        <taxon>Dothideomycetes</taxon>
        <taxon>Dothideomycetidae</taxon>
        <taxon>Mycosphaerellales</taxon>
        <taxon>Mycosphaerellaceae</taxon>
        <taxon>Zasmidium</taxon>
    </lineage>
</organism>
<keyword evidence="2" id="KW-1185">Reference proteome</keyword>
<dbReference type="GeneID" id="54560187"/>
<dbReference type="PANTHER" id="PTHR42085">
    <property type="entry name" value="F-BOX DOMAIN-CONTAINING PROTEIN"/>
    <property type="match status" value="1"/>
</dbReference>
<gene>
    <name evidence="1" type="ORF">M409DRAFT_23713</name>
</gene>
<dbReference type="AlphaFoldDB" id="A0A6A6CKP0"/>
<evidence type="ECO:0000313" key="1">
    <source>
        <dbReference type="EMBL" id="KAF2165986.1"/>
    </source>
</evidence>
<dbReference type="EMBL" id="ML993598">
    <property type="protein sequence ID" value="KAF2165986.1"/>
    <property type="molecule type" value="Genomic_DNA"/>
</dbReference>
<reference evidence="1" key="1">
    <citation type="journal article" date="2020" name="Stud. Mycol.">
        <title>101 Dothideomycetes genomes: a test case for predicting lifestyles and emergence of pathogens.</title>
        <authorList>
            <person name="Haridas S."/>
            <person name="Albert R."/>
            <person name="Binder M."/>
            <person name="Bloem J."/>
            <person name="Labutti K."/>
            <person name="Salamov A."/>
            <person name="Andreopoulos B."/>
            <person name="Baker S."/>
            <person name="Barry K."/>
            <person name="Bills G."/>
            <person name="Bluhm B."/>
            <person name="Cannon C."/>
            <person name="Castanera R."/>
            <person name="Culley D."/>
            <person name="Daum C."/>
            <person name="Ezra D."/>
            <person name="Gonzalez J."/>
            <person name="Henrissat B."/>
            <person name="Kuo A."/>
            <person name="Liang C."/>
            <person name="Lipzen A."/>
            <person name="Lutzoni F."/>
            <person name="Magnuson J."/>
            <person name="Mondo S."/>
            <person name="Nolan M."/>
            <person name="Ohm R."/>
            <person name="Pangilinan J."/>
            <person name="Park H.-J."/>
            <person name="Ramirez L."/>
            <person name="Alfaro M."/>
            <person name="Sun H."/>
            <person name="Tritt A."/>
            <person name="Yoshinaga Y."/>
            <person name="Zwiers L.-H."/>
            <person name="Turgeon B."/>
            <person name="Goodwin S."/>
            <person name="Spatafora J."/>
            <person name="Crous P."/>
            <person name="Grigoriev I."/>
        </authorList>
    </citation>
    <scope>NUCLEOTIDE SEQUENCE</scope>
    <source>
        <strain evidence="1">ATCC 36951</strain>
    </source>
</reference>
<dbReference type="PANTHER" id="PTHR42085:SF1">
    <property type="entry name" value="F-BOX DOMAIN-CONTAINING PROTEIN"/>
    <property type="match status" value="1"/>
</dbReference>
<dbReference type="Proteomes" id="UP000799537">
    <property type="component" value="Unassembled WGS sequence"/>
</dbReference>
<sequence length="171" mass="19684">MTSQTKPTFLPLPQELRDIIYEYAFTDHVDLRGTVPHNHNMGLLSTSKQIRAESLPLYFSFSTFTVSTGADCVQFLKQIPQNCHRFVKNVQIEHPCPNCKRNEHTPFQLHLATLRIRREMVVTQRACSAAQVENIYVFLATECIILSKGVLKCRVYVWNGKNVCIWTSKPE</sequence>
<evidence type="ECO:0000313" key="2">
    <source>
        <dbReference type="Proteomes" id="UP000799537"/>
    </source>
</evidence>